<reference evidence="1" key="1">
    <citation type="submission" date="2023-10" db="EMBL/GenBank/DDBJ databases">
        <title>Genome assembly of Pristionchus species.</title>
        <authorList>
            <person name="Yoshida K."/>
            <person name="Sommer R.J."/>
        </authorList>
    </citation>
    <scope>NUCLEOTIDE SEQUENCE</scope>
    <source>
        <strain evidence="1">RS0144</strain>
    </source>
</reference>
<dbReference type="AlphaFoldDB" id="A0AAV5T426"/>
<name>A0AAV5T426_9BILA</name>
<keyword evidence="2" id="KW-1185">Reference proteome</keyword>
<sequence length="144" mass="17127">VASRVLPECLDQWEAEYVTEINDEFATIIEKRKVELRELCEKRPKLRYIYDNGDVVCSLFIDCHPILVKSLITSPLISRRHVDQNRGNRPIVNFHERMDKDKAKNIAIYRYPPDRHYLMYFDCFRIPQLRITDRIFGNGWVVGV</sequence>
<evidence type="ECO:0000313" key="1">
    <source>
        <dbReference type="EMBL" id="GMS90271.1"/>
    </source>
</evidence>
<comment type="caution">
    <text evidence="1">The sequence shown here is derived from an EMBL/GenBank/DDBJ whole genome shotgun (WGS) entry which is preliminary data.</text>
</comment>
<organism evidence="1 2">
    <name type="scientific">Pristionchus entomophagus</name>
    <dbReference type="NCBI Taxonomy" id="358040"/>
    <lineage>
        <taxon>Eukaryota</taxon>
        <taxon>Metazoa</taxon>
        <taxon>Ecdysozoa</taxon>
        <taxon>Nematoda</taxon>
        <taxon>Chromadorea</taxon>
        <taxon>Rhabditida</taxon>
        <taxon>Rhabditina</taxon>
        <taxon>Diplogasteromorpha</taxon>
        <taxon>Diplogasteroidea</taxon>
        <taxon>Neodiplogasteridae</taxon>
        <taxon>Pristionchus</taxon>
    </lineage>
</organism>
<feature type="non-terminal residue" evidence="1">
    <location>
        <position position="144"/>
    </location>
</feature>
<proteinExistence type="predicted"/>
<protein>
    <submittedName>
        <fullName evidence="1">Uncharacterized protein</fullName>
    </submittedName>
</protein>
<feature type="non-terminal residue" evidence="1">
    <location>
        <position position="1"/>
    </location>
</feature>
<gene>
    <name evidence="1" type="ORF">PENTCL1PPCAC_12446</name>
</gene>
<accession>A0AAV5T426</accession>
<dbReference type="EMBL" id="BTSX01000003">
    <property type="protein sequence ID" value="GMS90271.1"/>
    <property type="molecule type" value="Genomic_DNA"/>
</dbReference>
<evidence type="ECO:0000313" key="2">
    <source>
        <dbReference type="Proteomes" id="UP001432027"/>
    </source>
</evidence>
<dbReference type="Proteomes" id="UP001432027">
    <property type="component" value="Unassembled WGS sequence"/>
</dbReference>